<keyword evidence="2 3" id="KW-0129">CBS domain</keyword>
<dbReference type="PANTHER" id="PTHR13780:SF36">
    <property type="entry name" value="CBS DOMAIN-CONTAINING PROTEIN"/>
    <property type="match status" value="1"/>
</dbReference>
<feature type="compositionally biased region" description="Polar residues" evidence="4">
    <location>
        <begin position="43"/>
        <end position="78"/>
    </location>
</feature>
<sequence length="579" mass="62050">MAQQPQHIDERRPSASLERSSSRSSINAVSSPQSRRSPVINPLASSVNSLASINTGSTLTPRRDSSLGSSPSVSKRSSFAENLNLRGYPASPRNQRTHSFSGQALQDLLMSPTKFRNSSGEEARFKGRDWRSIQIAEIIDPEETRFVELSTSIEDCTKLLCRSGAPNVVLIRESPQTKTPVGTFDYSDLNAYLLLVLGLSQPDEEAAKIAERARHGEVLPLGDVLGHLGVREPPVSLAHTADLYQAMVALGSGNHRVVINKEGTTEVVGVLSQLRLVRFFWENHENFTAMEQLYSVSLKELELGAKEVIAINGDRPVSAALQLMHNEGITSLPVLDVKRNVVGNISHVDVRLLTDISAIPLLSSTCIHFISVILSERGMFDGKDSYPVFHITSYNSLAHTVAKLCATRSHRMWIVDAPSPSASLVPPSPGPVPLTPLSLPHSASSSVISTPNTPLRTAHPSAISASAPDLATPGPPYTSAHPSVAVSAGSLPGQGMSGRLAGVVSLTDILNLFARASGLSPSDPEVARRRRRQSSGSGMRPSLDGPGRPSAEALREATADKRRSLSLMIDGTGVPTKRS</sequence>
<dbReference type="Proteomes" id="UP000504637">
    <property type="component" value="Unplaced"/>
</dbReference>
<accession>A0A6J3MB12</accession>
<evidence type="ECO:0000313" key="7">
    <source>
        <dbReference type="RefSeq" id="XP_033462236.1"/>
    </source>
</evidence>
<feature type="compositionally biased region" description="Low complexity" evidence="4">
    <location>
        <begin position="14"/>
        <end position="31"/>
    </location>
</feature>
<dbReference type="OrthoDB" id="449052at2759"/>
<feature type="region of interest" description="Disordered" evidence="4">
    <location>
        <begin position="518"/>
        <end position="579"/>
    </location>
</feature>
<dbReference type="SUPFAM" id="SSF54631">
    <property type="entry name" value="CBS-domain pair"/>
    <property type="match status" value="2"/>
</dbReference>
<reference evidence="7" key="1">
    <citation type="submission" date="2020-01" db="EMBL/GenBank/DDBJ databases">
        <authorList>
            <consortium name="DOE Joint Genome Institute"/>
            <person name="Haridas S."/>
            <person name="Albert R."/>
            <person name="Binder M."/>
            <person name="Bloem J."/>
            <person name="Labutti K."/>
            <person name="Salamov A."/>
            <person name="Andreopoulos B."/>
            <person name="Baker S.E."/>
            <person name="Barry K."/>
            <person name="Bills G."/>
            <person name="Bluhm B.H."/>
            <person name="Cannon C."/>
            <person name="Castanera R."/>
            <person name="Culley D.E."/>
            <person name="Daum C."/>
            <person name="Ezra D."/>
            <person name="Gonzalez J.B."/>
            <person name="Henrissat B."/>
            <person name="Kuo A."/>
            <person name="Liang C."/>
            <person name="Lipzen A."/>
            <person name="Lutzoni F."/>
            <person name="Magnuson J."/>
            <person name="Mondo S."/>
            <person name="Nolan M."/>
            <person name="Ohm R."/>
            <person name="Pangilinan J."/>
            <person name="Park H.-J."/>
            <person name="Ramirez L."/>
            <person name="Alfaro M."/>
            <person name="Sun H."/>
            <person name="Tritt A."/>
            <person name="Yoshinaga Y."/>
            <person name="Zwiers L.-H."/>
            <person name="Turgeon B.G."/>
            <person name="Goodwin S.B."/>
            <person name="Spatafora J.W."/>
            <person name="Crous P.W."/>
            <person name="Grigoriev I.V."/>
        </authorList>
    </citation>
    <scope>NUCLEOTIDE SEQUENCE</scope>
    <source>
        <strain evidence="7">CBS 342.82</strain>
    </source>
</reference>
<feature type="compositionally biased region" description="Basic and acidic residues" evidence="4">
    <location>
        <begin position="553"/>
        <end position="563"/>
    </location>
</feature>
<reference evidence="7" key="2">
    <citation type="submission" date="2020-04" db="EMBL/GenBank/DDBJ databases">
        <authorList>
            <consortium name="NCBI Genome Project"/>
        </authorList>
    </citation>
    <scope>NUCLEOTIDE SEQUENCE</scope>
    <source>
        <strain evidence="7">CBS 342.82</strain>
    </source>
</reference>
<dbReference type="PANTHER" id="PTHR13780">
    <property type="entry name" value="AMP-ACTIVATED PROTEIN KINASE, GAMMA REGULATORY SUBUNIT"/>
    <property type="match status" value="1"/>
</dbReference>
<protein>
    <recommendedName>
        <fullName evidence="5">CBS domain-containing protein</fullName>
    </recommendedName>
</protein>
<evidence type="ECO:0000259" key="5">
    <source>
        <dbReference type="PROSITE" id="PS51371"/>
    </source>
</evidence>
<dbReference type="PROSITE" id="PS51371">
    <property type="entry name" value="CBS"/>
    <property type="match status" value="1"/>
</dbReference>
<proteinExistence type="predicted"/>
<evidence type="ECO:0000256" key="2">
    <source>
        <dbReference type="ARBA" id="ARBA00023122"/>
    </source>
</evidence>
<dbReference type="InterPro" id="IPR050511">
    <property type="entry name" value="AMPK_gamma/SDS23_families"/>
</dbReference>
<dbReference type="SMART" id="SM00116">
    <property type="entry name" value="CBS"/>
    <property type="match status" value="2"/>
</dbReference>
<organism evidence="7">
    <name type="scientific">Dissoconium aciculare CBS 342.82</name>
    <dbReference type="NCBI Taxonomy" id="1314786"/>
    <lineage>
        <taxon>Eukaryota</taxon>
        <taxon>Fungi</taxon>
        <taxon>Dikarya</taxon>
        <taxon>Ascomycota</taxon>
        <taxon>Pezizomycotina</taxon>
        <taxon>Dothideomycetes</taxon>
        <taxon>Dothideomycetidae</taxon>
        <taxon>Mycosphaerellales</taxon>
        <taxon>Dissoconiaceae</taxon>
        <taxon>Dissoconium</taxon>
    </lineage>
</organism>
<dbReference type="RefSeq" id="XP_033462236.1">
    <property type="nucleotide sequence ID" value="XM_033604230.1"/>
</dbReference>
<dbReference type="Gene3D" id="3.10.580.10">
    <property type="entry name" value="CBS-domain"/>
    <property type="match status" value="2"/>
</dbReference>
<dbReference type="GeneID" id="54362030"/>
<feature type="region of interest" description="Disordered" evidence="4">
    <location>
        <begin position="1"/>
        <end position="78"/>
    </location>
</feature>
<dbReference type="Pfam" id="PF00571">
    <property type="entry name" value="CBS"/>
    <property type="match status" value="1"/>
</dbReference>
<gene>
    <name evidence="7" type="ORF">K489DRAFT_377748</name>
</gene>
<dbReference type="GO" id="GO:0004865">
    <property type="term" value="F:protein serine/threonine phosphatase inhibitor activity"/>
    <property type="evidence" value="ECO:0007669"/>
    <property type="project" value="TreeGrafter"/>
</dbReference>
<keyword evidence="1" id="KW-0677">Repeat</keyword>
<dbReference type="InterPro" id="IPR000644">
    <property type="entry name" value="CBS_dom"/>
</dbReference>
<feature type="domain" description="CBS" evidence="5">
    <location>
        <begin position="304"/>
        <end position="361"/>
    </location>
</feature>
<evidence type="ECO:0000256" key="4">
    <source>
        <dbReference type="SAM" id="MobiDB-lite"/>
    </source>
</evidence>
<dbReference type="InterPro" id="IPR046342">
    <property type="entry name" value="CBS_dom_sf"/>
</dbReference>
<keyword evidence="6" id="KW-1185">Reference proteome</keyword>
<evidence type="ECO:0000256" key="1">
    <source>
        <dbReference type="ARBA" id="ARBA00022737"/>
    </source>
</evidence>
<dbReference type="CDD" id="cd02205">
    <property type="entry name" value="CBS_pair_SF"/>
    <property type="match status" value="1"/>
</dbReference>
<evidence type="ECO:0000256" key="3">
    <source>
        <dbReference type="PROSITE-ProRule" id="PRU00703"/>
    </source>
</evidence>
<reference evidence="7" key="3">
    <citation type="submission" date="2025-08" db="UniProtKB">
        <authorList>
            <consortium name="RefSeq"/>
        </authorList>
    </citation>
    <scope>IDENTIFICATION</scope>
    <source>
        <strain evidence="7">CBS 342.82</strain>
    </source>
</reference>
<dbReference type="GO" id="GO:0042149">
    <property type="term" value="P:cellular response to glucose starvation"/>
    <property type="evidence" value="ECO:0007669"/>
    <property type="project" value="TreeGrafter"/>
</dbReference>
<dbReference type="AlphaFoldDB" id="A0A6J3MB12"/>
<name>A0A6J3MB12_9PEZI</name>
<evidence type="ECO:0000313" key="6">
    <source>
        <dbReference type="Proteomes" id="UP000504637"/>
    </source>
</evidence>